<feature type="binding site" evidence="5">
    <location>
        <begin position="93"/>
        <end position="98"/>
    </location>
    <ligand>
        <name>acetyl-CoA</name>
        <dbReference type="ChEBI" id="CHEBI:57288"/>
    </ligand>
</feature>
<evidence type="ECO:0000313" key="8">
    <source>
        <dbReference type="Proteomes" id="UP001601444"/>
    </source>
</evidence>
<dbReference type="PANTHER" id="PTHR37817">
    <property type="entry name" value="N-ACETYLTRANSFERASE EIS"/>
    <property type="match status" value="1"/>
</dbReference>
<feature type="active site" description="Proton acceptor; via carboxylate" evidence="5">
    <location>
        <position position="401"/>
    </location>
</feature>
<dbReference type="InterPro" id="IPR051554">
    <property type="entry name" value="Acetyltransferase_Eis"/>
</dbReference>
<dbReference type="Pfam" id="PF13527">
    <property type="entry name" value="Acetyltransf_9"/>
    <property type="match status" value="1"/>
</dbReference>
<evidence type="ECO:0000256" key="5">
    <source>
        <dbReference type="HAMAP-Rule" id="MF_01812"/>
    </source>
</evidence>
<evidence type="ECO:0000256" key="1">
    <source>
        <dbReference type="ARBA" id="ARBA00009213"/>
    </source>
</evidence>
<dbReference type="PROSITE" id="PS51186">
    <property type="entry name" value="GNAT"/>
    <property type="match status" value="1"/>
</dbReference>
<dbReference type="InterPro" id="IPR025559">
    <property type="entry name" value="Eis_dom"/>
</dbReference>
<dbReference type="InterPro" id="IPR000182">
    <property type="entry name" value="GNAT_dom"/>
</dbReference>
<dbReference type="HAMAP" id="MF_01812">
    <property type="entry name" value="Eis"/>
    <property type="match status" value="1"/>
</dbReference>
<feature type="active site" description="Proton donor" evidence="5">
    <location>
        <position position="126"/>
    </location>
</feature>
<dbReference type="SUPFAM" id="SSF55718">
    <property type="entry name" value="SCP-like"/>
    <property type="match status" value="1"/>
</dbReference>
<name>A0ABW6PLH9_9NOCA</name>
<dbReference type="InterPro" id="IPR016181">
    <property type="entry name" value="Acyl_CoA_acyltransferase"/>
</dbReference>
<feature type="domain" description="N-acetyltransferase" evidence="6">
    <location>
        <begin position="7"/>
        <end position="166"/>
    </location>
</feature>
<evidence type="ECO:0000256" key="2">
    <source>
        <dbReference type="ARBA" id="ARBA00022488"/>
    </source>
</evidence>
<proteinExistence type="inferred from homology"/>
<evidence type="ECO:0000313" key="7">
    <source>
        <dbReference type="EMBL" id="MFF0543264.1"/>
    </source>
</evidence>
<dbReference type="Proteomes" id="UP001601444">
    <property type="component" value="Unassembled WGS sequence"/>
</dbReference>
<keyword evidence="8" id="KW-1185">Reference proteome</keyword>
<protein>
    <submittedName>
        <fullName evidence="7">GNAT family N-acetyltransferase</fullName>
    </submittedName>
</protein>
<dbReference type="CDD" id="cd04301">
    <property type="entry name" value="NAT_SF"/>
    <property type="match status" value="1"/>
</dbReference>
<keyword evidence="4 5" id="KW-0012">Acyltransferase</keyword>
<feature type="binding site" evidence="5">
    <location>
        <begin position="85"/>
        <end position="87"/>
    </location>
    <ligand>
        <name>acetyl-CoA</name>
        <dbReference type="ChEBI" id="CHEBI:57288"/>
    </ligand>
</feature>
<dbReference type="Gene3D" id="3.30.1050.10">
    <property type="entry name" value="SCP2 sterol-binding domain"/>
    <property type="match status" value="1"/>
</dbReference>
<accession>A0ABW6PLH9</accession>
<evidence type="ECO:0000256" key="3">
    <source>
        <dbReference type="ARBA" id="ARBA00022679"/>
    </source>
</evidence>
<evidence type="ECO:0000259" key="6">
    <source>
        <dbReference type="PROSITE" id="PS51186"/>
    </source>
</evidence>
<dbReference type="NCBIfam" id="NF002367">
    <property type="entry name" value="PRK01346.1-4"/>
    <property type="match status" value="1"/>
</dbReference>
<dbReference type="Gene3D" id="3.40.630.30">
    <property type="match status" value="2"/>
</dbReference>
<reference evidence="7 8" key="1">
    <citation type="submission" date="2024-10" db="EMBL/GenBank/DDBJ databases">
        <title>The Natural Products Discovery Center: Release of the First 8490 Sequenced Strains for Exploring Actinobacteria Biosynthetic Diversity.</title>
        <authorList>
            <person name="Kalkreuter E."/>
            <person name="Kautsar S.A."/>
            <person name="Yang D."/>
            <person name="Bader C.D."/>
            <person name="Teijaro C.N."/>
            <person name="Fluegel L."/>
            <person name="Davis C.M."/>
            <person name="Simpson J.R."/>
            <person name="Lauterbach L."/>
            <person name="Steele A.D."/>
            <person name="Gui C."/>
            <person name="Meng S."/>
            <person name="Li G."/>
            <person name="Viehrig K."/>
            <person name="Ye F."/>
            <person name="Su P."/>
            <person name="Kiefer A.F."/>
            <person name="Nichols A."/>
            <person name="Cepeda A.J."/>
            <person name="Yan W."/>
            <person name="Fan B."/>
            <person name="Jiang Y."/>
            <person name="Adhikari A."/>
            <person name="Zheng C.-J."/>
            <person name="Schuster L."/>
            <person name="Cowan T.M."/>
            <person name="Smanski M.J."/>
            <person name="Chevrette M.G."/>
            <person name="De Carvalho L.P.S."/>
            <person name="Shen B."/>
        </authorList>
    </citation>
    <scope>NUCLEOTIDE SEQUENCE [LARGE SCALE GENOMIC DNA]</scope>
    <source>
        <strain evidence="7 8">NPDC004045</strain>
    </source>
</reference>
<dbReference type="PANTHER" id="PTHR37817:SF1">
    <property type="entry name" value="N-ACETYLTRANSFERASE EIS"/>
    <property type="match status" value="1"/>
</dbReference>
<dbReference type="EMBL" id="JBIAMX010000005">
    <property type="protein sequence ID" value="MFF0543264.1"/>
    <property type="molecule type" value="Genomic_DNA"/>
</dbReference>
<comment type="subunit">
    <text evidence="5">Homohexamer; trimer of dimers.</text>
</comment>
<dbReference type="Pfam" id="PF17668">
    <property type="entry name" value="Acetyltransf_17"/>
    <property type="match status" value="1"/>
</dbReference>
<comment type="similarity">
    <text evidence="1 5">Belongs to the acetyltransferase Eis family.</text>
</comment>
<evidence type="ECO:0000256" key="4">
    <source>
        <dbReference type="ARBA" id="ARBA00023315"/>
    </source>
</evidence>
<dbReference type="SUPFAM" id="SSF55729">
    <property type="entry name" value="Acyl-CoA N-acyltransferases (Nat)"/>
    <property type="match status" value="1"/>
</dbReference>
<comment type="caution">
    <text evidence="7">The sequence shown here is derived from an EMBL/GenBank/DDBJ whole genome shotgun (WGS) entry which is preliminary data.</text>
</comment>
<dbReference type="InterPro" id="IPR036527">
    <property type="entry name" value="SCP2_sterol-bd_dom_sf"/>
</dbReference>
<gene>
    <name evidence="7" type="ORF">ACFYTF_10540</name>
</gene>
<dbReference type="InterPro" id="IPR041380">
    <property type="entry name" value="Acetyltransf_17"/>
</dbReference>
<organism evidence="7 8">
    <name type="scientific">Nocardia thailandica</name>
    <dbReference type="NCBI Taxonomy" id="257275"/>
    <lineage>
        <taxon>Bacteria</taxon>
        <taxon>Bacillati</taxon>
        <taxon>Actinomycetota</taxon>
        <taxon>Actinomycetes</taxon>
        <taxon>Mycobacteriales</taxon>
        <taxon>Nocardiaceae</taxon>
        <taxon>Nocardia</taxon>
    </lineage>
</organism>
<keyword evidence="3 5" id="KW-0808">Transferase</keyword>
<keyword evidence="2" id="KW-1036">Host cytoplasmic vesicle</keyword>
<sequence>MTSAREITVRPATGADRTAIDVLQETSFGMRMSEAEKRYRAALFPADRSLVALDGDRVVGHTVDITMTVTVPGGRAVPASGVSGVVVAPTHRRRGILRRLFAAQHARTEADGLPLTIFTATEGTIYGRFGYDTAIVATSVAVDRRRAEFRAGVPDPGGVEIREPAEAQPHIRAVYERWRQRVPGAQARPSSQWELSFADLERRRGGASALFALVHPDGYALYRRRYDEHRAAAPVWECRALTPDAHAALWRVLLGLDLVDVVEAEIADDDPLPYLLTDPRAVRVTGRKDSLWARVMAVPAALTARTYAADLDTVIEVTDPFGPAGGTFALRIRDGVASCAPTARPARLRTGVDTLAALYFGAHRARDLAAGHRIAVEDPRALRDLDAAFAVDRAPERGWFF</sequence>
<dbReference type="Pfam" id="PF13530">
    <property type="entry name" value="SCP2_2"/>
    <property type="match status" value="1"/>
</dbReference>
<dbReference type="RefSeq" id="WP_387699934.1">
    <property type="nucleotide sequence ID" value="NZ_JBIAMX010000005.1"/>
</dbReference>
<dbReference type="InterPro" id="IPR022902">
    <property type="entry name" value="NAcTrfase_Eis"/>
</dbReference>
<feature type="binding site" evidence="5">
    <location>
        <begin position="121"/>
        <end position="122"/>
    </location>
    <ligand>
        <name>acetyl-CoA</name>
        <dbReference type="ChEBI" id="CHEBI:57288"/>
    </ligand>
</feature>